<dbReference type="FunFam" id="3.20.20.140:FF:000014">
    <property type="entry name" value="5-methylthioadenosine/S-adenosylhomocysteine deaminase"/>
    <property type="match status" value="1"/>
</dbReference>
<dbReference type="GO" id="GO:0006166">
    <property type="term" value="P:purine ribonucleoside salvage"/>
    <property type="evidence" value="ECO:0007669"/>
    <property type="project" value="UniProtKB-KW"/>
</dbReference>
<evidence type="ECO:0000256" key="5">
    <source>
        <dbReference type="ARBA" id="ARBA00022801"/>
    </source>
</evidence>
<dbReference type="GO" id="GO:0017061">
    <property type="term" value="F:S-methyl-5-thioadenosine phosphorylase activity"/>
    <property type="evidence" value="ECO:0007669"/>
    <property type="project" value="UniProtKB-EC"/>
</dbReference>
<keyword evidence="5" id="KW-0378">Hydrolase</keyword>
<evidence type="ECO:0000256" key="1">
    <source>
        <dbReference type="ARBA" id="ARBA00022676"/>
    </source>
</evidence>
<feature type="domain" description="Amidohydrolase-related" evidence="8">
    <location>
        <begin position="335"/>
        <end position="694"/>
    </location>
</feature>
<dbReference type="InterPro" id="IPR032466">
    <property type="entry name" value="Metal_Hydrolase"/>
</dbReference>
<dbReference type="InterPro" id="IPR011059">
    <property type="entry name" value="Metal-dep_hydrolase_composite"/>
</dbReference>
<dbReference type="PANTHER" id="PTHR43794">
    <property type="entry name" value="AMINOHYDROLASE SSNA-RELATED"/>
    <property type="match status" value="1"/>
</dbReference>
<dbReference type="SUPFAM" id="SSF51338">
    <property type="entry name" value="Composite domain of metallo-dependent hydrolases"/>
    <property type="match status" value="1"/>
</dbReference>
<keyword evidence="10" id="KW-1185">Reference proteome</keyword>
<dbReference type="Gene3D" id="2.30.40.10">
    <property type="entry name" value="Urease, subunit C, domain 1"/>
    <property type="match status" value="1"/>
</dbReference>
<reference evidence="10" key="1">
    <citation type="journal article" date="2013" name="Science">
        <title>Gene transfer from bacteria and archaea facilitated evolution of an extremophilic eukaryote.</title>
        <authorList>
            <person name="Schonknecht G."/>
            <person name="Chen W.H."/>
            <person name="Ternes C.M."/>
            <person name="Barbier G.G."/>
            <person name="Shrestha R.P."/>
            <person name="Stanke M."/>
            <person name="Brautigam A."/>
            <person name="Baker B.J."/>
            <person name="Banfield J.F."/>
            <person name="Garavito R.M."/>
            <person name="Carr K."/>
            <person name="Wilkerson C."/>
            <person name="Rensing S.A."/>
            <person name="Gagneul D."/>
            <person name="Dickenson N.E."/>
            <person name="Oesterhelt C."/>
            <person name="Lercher M.J."/>
            <person name="Weber A.P."/>
        </authorList>
    </citation>
    <scope>NUCLEOTIDE SEQUENCE [LARGE SCALE GENOMIC DNA]</scope>
    <source>
        <strain evidence="10">074W</strain>
    </source>
</reference>
<dbReference type="PANTHER" id="PTHR43794:SF11">
    <property type="entry name" value="AMIDOHYDROLASE-RELATED DOMAIN-CONTAINING PROTEIN"/>
    <property type="match status" value="1"/>
</dbReference>
<dbReference type="OrthoDB" id="194468at2759"/>
<evidence type="ECO:0000259" key="8">
    <source>
        <dbReference type="Pfam" id="PF01979"/>
    </source>
</evidence>
<dbReference type="AlphaFoldDB" id="M2XRJ9"/>
<dbReference type="Pfam" id="PF01048">
    <property type="entry name" value="PNP_UDP_1"/>
    <property type="match status" value="1"/>
</dbReference>
<dbReference type="EC" id="2.4.2.28" evidence="9"/>
<evidence type="ECO:0000259" key="7">
    <source>
        <dbReference type="Pfam" id="PF01048"/>
    </source>
</evidence>
<evidence type="ECO:0000256" key="4">
    <source>
        <dbReference type="ARBA" id="ARBA00022726"/>
    </source>
</evidence>
<dbReference type="eggNOG" id="KOG3985">
    <property type="taxonomic scope" value="Eukaryota"/>
</dbReference>
<dbReference type="GO" id="GO:0019239">
    <property type="term" value="F:deaminase activity"/>
    <property type="evidence" value="ECO:0007669"/>
    <property type="project" value="UniProtKB-ARBA"/>
</dbReference>
<dbReference type="CDD" id="cd01298">
    <property type="entry name" value="ATZ_TRZ_like"/>
    <property type="match status" value="1"/>
</dbReference>
<dbReference type="Pfam" id="PF01979">
    <property type="entry name" value="Amidohydro_1"/>
    <property type="match status" value="1"/>
</dbReference>
<keyword evidence="4" id="KW-0660">Purine salvage</keyword>
<dbReference type="InterPro" id="IPR035994">
    <property type="entry name" value="Nucleoside_phosphorylase_sf"/>
</dbReference>
<dbReference type="EMBL" id="KB454554">
    <property type="protein sequence ID" value="EME26293.1"/>
    <property type="molecule type" value="Genomic_DNA"/>
</dbReference>
<feature type="domain" description="Nucleoside phosphorylase" evidence="7">
    <location>
        <begin position="51"/>
        <end position="236"/>
    </location>
</feature>
<sequence length="733" mass="81760">MAIAVIGGTALLKSNLFAHFQPKQIETKFGKVILYVDEQHNCFFLQRHHADVSLQGAYSLPHLINHRANLVALSQCKVQSIIAICSVGSLKPTLAPGTIVVPNDFVALFSPPISVFDDNQSHIVPAIHPNWRENIISVLQQQQGVKISTRGVYVQTQGPRFETATESLFLSQLGDVVGMTAATEAVLASELGIPYAMVCSVDNYANGIASQTLSTQDFQSSVIQHQKHVEEIVSYLVDYFVGSSSRNPSALVSPVTLDTRELVDVIIHAQWIITMDDQSALVLPSMKKNNHSMECYLKDHSLVIHNGIIQHILPFEIAQKSYQAKEQEYLDNHCLLPGFINAHSHAGLAFFRGMKEEQNLNKWLRETIWPMEDAYLPIYLRDATFLAVAEMIRSGITCFNDMYWIPRNTCEVATQVGIRAMVGIVAIEFQKECNSTLEYIDKGQDVWQEFQHCDILHFCYAPHAPYTVNDQTWQVIIQRSLSNGLPIHTHLHETNEECDASMNLDRQSSVCHLSESPERPLSNLKKLGLLNCHVIAAHMVEVNREELEWLATCKQFHVVHCPTSNMKLGCGFCPIERLLDAGINVALGTDSCGSNNSLDMLQEIKTAALLSKGRTKDSTSVPAYEALSMATSRAARALGLEDRIGSLTRGKAADVIAIDLKSFVETSPVYNPMSSIVYSAKREQVTDVWVQGRRLLKNRSLTTLSLEKVLKHVDRWQEFLASQSSVEKVGNHK</sequence>
<evidence type="ECO:0000256" key="6">
    <source>
        <dbReference type="ARBA" id="ARBA00022833"/>
    </source>
</evidence>
<gene>
    <name evidence="9" type="ORF">Gasu_60690</name>
</gene>
<dbReference type="Gene3D" id="3.40.50.1580">
    <property type="entry name" value="Nucleoside phosphorylase domain"/>
    <property type="match status" value="1"/>
</dbReference>
<dbReference type="KEGG" id="gsl:Gasu_60690"/>
<dbReference type="GO" id="GO:0016814">
    <property type="term" value="F:hydrolase activity, acting on carbon-nitrogen (but not peptide) bonds, in cyclic amidines"/>
    <property type="evidence" value="ECO:0007669"/>
    <property type="project" value="UniProtKB-ARBA"/>
</dbReference>
<dbReference type="SUPFAM" id="SSF53167">
    <property type="entry name" value="Purine and uridine phosphorylases"/>
    <property type="match status" value="1"/>
</dbReference>
<keyword evidence="1 9" id="KW-0328">Glycosyltransferase</keyword>
<proteinExistence type="predicted"/>
<organism evidence="9 10">
    <name type="scientific">Galdieria sulphuraria</name>
    <name type="common">Red alga</name>
    <dbReference type="NCBI Taxonomy" id="130081"/>
    <lineage>
        <taxon>Eukaryota</taxon>
        <taxon>Rhodophyta</taxon>
        <taxon>Bangiophyceae</taxon>
        <taxon>Galdieriales</taxon>
        <taxon>Galdieriaceae</taxon>
        <taxon>Galdieria</taxon>
    </lineage>
</organism>
<dbReference type="InterPro" id="IPR000845">
    <property type="entry name" value="Nucleoside_phosphorylase_d"/>
</dbReference>
<dbReference type="STRING" id="130081.M2XRJ9"/>
<protein>
    <submittedName>
        <fullName evidence="9">S-methyl-5'-thioadenosine phosphorylase</fullName>
        <ecNumber evidence="9">2.4.2.28</ecNumber>
    </submittedName>
</protein>
<dbReference type="CDD" id="cd09010">
    <property type="entry name" value="MTAP_SsMTAPII_like_MTIP"/>
    <property type="match status" value="1"/>
</dbReference>
<evidence type="ECO:0000313" key="10">
    <source>
        <dbReference type="Proteomes" id="UP000030680"/>
    </source>
</evidence>
<accession>M2XRJ9</accession>
<dbReference type="InterPro" id="IPR006680">
    <property type="entry name" value="Amidohydro-rel"/>
</dbReference>
<dbReference type="Proteomes" id="UP000030680">
    <property type="component" value="Unassembled WGS sequence"/>
</dbReference>
<dbReference type="GeneID" id="17085277"/>
<name>M2XRJ9_GALSU</name>
<dbReference type="Gene3D" id="3.20.20.140">
    <property type="entry name" value="Metal-dependent hydrolases"/>
    <property type="match status" value="1"/>
</dbReference>
<keyword evidence="6" id="KW-0862">Zinc</keyword>
<dbReference type="Gramene" id="EME26293">
    <property type="protein sequence ID" value="EME26293"/>
    <property type="gene ID" value="Gasu_60690"/>
</dbReference>
<keyword evidence="3" id="KW-0479">Metal-binding</keyword>
<dbReference type="InterPro" id="IPR010044">
    <property type="entry name" value="MTAP"/>
</dbReference>
<evidence type="ECO:0000256" key="2">
    <source>
        <dbReference type="ARBA" id="ARBA00022679"/>
    </source>
</evidence>
<evidence type="ECO:0000256" key="3">
    <source>
        <dbReference type="ARBA" id="ARBA00022723"/>
    </source>
</evidence>
<keyword evidence="2 9" id="KW-0808">Transferase</keyword>
<evidence type="ECO:0000313" key="9">
    <source>
        <dbReference type="EMBL" id="EME26293.1"/>
    </source>
</evidence>
<dbReference type="GO" id="GO:0046872">
    <property type="term" value="F:metal ion binding"/>
    <property type="evidence" value="ECO:0007669"/>
    <property type="project" value="UniProtKB-KW"/>
</dbReference>
<dbReference type="eggNOG" id="KOG3968">
    <property type="taxonomic scope" value="Eukaryota"/>
</dbReference>
<dbReference type="SUPFAM" id="SSF51556">
    <property type="entry name" value="Metallo-dependent hydrolases"/>
    <property type="match status" value="1"/>
</dbReference>
<dbReference type="RefSeq" id="XP_005702813.1">
    <property type="nucleotide sequence ID" value="XM_005702756.1"/>
</dbReference>
<dbReference type="OMA" id="HETNEEC"/>
<dbReference type="InterPro" id="IPR050287">
    <property type="entry name" value="MTA/SAH_deaminase"/>
</dbReference>